<feature type="signal peptide" evidence="1">
    <location>
        <begin position="1"/>
        <end position="23"/>
    </location>
</feature>
<evidence type="ECO:0000313" key="3">
    <source>
        <dbReference type="EMBL" id="CAH3194994.1"/>
    </source>
</evidence>
<proteinExistence type="predicted"/>
<evidence type="ECO:0000313" key="4">
    <source>
        <dbReference type="Proteomes" id="UP001159427"/>
    </source>
</evidence>
<evidence type="ECO:0000256" key="1">
    <source>
        <dbReference type="SAM" id="SignalP"/>
    </source>
</evidence>
<dbReference type="InterPro" id="IPR001304">
    <property type="entry name" value="C-type_lectin-like"/>
</dbReference>
<dbReference type="Proteomes" id="UP001159427">
    <property type="component" value="Unassembled WGS sequence"/>
</dbReference>
<dbReference type="InterPro" id="IPR016186">
    <property type="entry name" value="C-type_lectin-like/link_sf"/>
</dbReference>
<gene>
    <name evidence="3" type="ORF">PEVE_00029181</name>
</gene>
<accession>A0ABN8STV8</accession>
<organism evidence="3 4">
    <name type="scientific">Porites evermanni</name>
    <dbReference type="NCBI Taxonomy" id="104178"/>
    <lineage>
        <taxon>Eukaryota</taxon>
        <taxon>Metazoa</taxon>
        <taxon>Cnidaria</taxon>
        <taxon>Anthozoa</taxon>
        <taxon>Hexacorallia</taxon>
        <taxon>Scleractinia</taxon>
        <taxon>Fungiina</taxon>
        <taxon>Poritidae</taxon>
        <taxon>Porites</taxon>
    </lineage>
</organism>
<dbReference type="SMART" id="SM00034">
    <property type="entry name" value="CLECT"/>
    <property type="match status" value="1"/>
</dbReference>
<comment type="caution">
    <text evidence="3">The sequence shown here is derived from an EMBL/GenBank/DDBJ whole genome shotgun (WGS) entry which is preliminary data.</text>
</comment>
<protein>
    <recommendedName>
        <fullName evidence="2">C-type lectin domain-containing protein</fullName>
    </recommendedName>
</protein>
<feature type="chain" id="PRO_5045356509" description="C-type lectin domain-containing protein" evidence="1">
    <location>
        <begin position="24"/>
        <end position="225"/>
    </location>
</feature>
<reference evidence="3 4" key="1">
    <citation type="submission" date="2022-05" db="EMBL/GenBank/DDBJ databases">
        <authorList>
            <consortium name="Genoscope - CEA"/>
            <person name="William W."/>
        </authorList>
    </citation>
    <scope>NUCLEOTIDE SEQUENCE [LARGE SCALE GENOMIC DNA]</scope>
</reference>
<keyword evidence="4" id="KW-1185">Reference proteome</keyword>
<dbReference type="InterPro" id="IPR016187">
    <property type="entry name" value="CTDL_fold"/>
</dbReference>
<dbReference type="Gene3D" id="3.10.100.10">
    <property type="entry name" value="Mannose-Binding Protein A, subunit A"/>
    <property type="match status" value="1"/>
</dbReference>
<dbReference type="PROSITE" id="PS50041">
    <property type="entry name" value="C_TYPE_LECTIN_2"/>
    <property type="match status" value="1"/>
</dbReference>
<sequence length="225" mass="25626">MFAKSSRFIVIVFILLSSSFAKGKPKSSDVKKSPALTVHKKPQPIDQTFNINNWGQEKADRKLLTEMKYKIDYLYQKSPIAKDGWVYYGNFGYLIIDIRTLKWSDARRTCQMLGGDLAIIKSAAENNFIFTLLKKQKTITEWGVWLGFVRKADNKFYWIDDTPLAKGYTAWGSGEPNKAGGIEKCGNMFGKGSRAGKWNDLSCDVDLARAWKYAPVILCKKKQIR</sequence>
<dbReference type="EMBL" id="CALNXI010004063">
    <property type="protein sequence ID" value="CAH3194994.1"/>
    <property type="molecule type" value="Genomic_DNA"/>
</dbReference>
<name>A0ABN8STV8_9CNID</name>
<evidence type="ECO:0000259" key="2">
    <source>
        <dbReference type="PROSITE" id="PS50041"/>
    </source>
</evidence>
<dbReference type="InterPro" id="IPR050111">
    <property type="entry name" value="C-type_lectin/snaclec_domain"/>
</dbReference>
<dbReference type="SUPFAM" id="SSF56436">
    <property type="entry name" value="C-type lectin-like"/>
    <property type="match status" value="1"/>
</dbReference>
<keyword evidence="1" id="KW-0732">Signal</keyword>
<dbReference type="CDD" id="cd00037">
    <property type="entry name" value="CLECT"/>
    <property type="match status" value="1"/>
</dbReference>
<feature type="domain" description="C-type lectin" evidence="2">
    <location>
        <begin position="88"/>
        <end position="204"/>
    </location>
</feature>
<dbReference type="Pfam" id="PF00059">
    <property type="entry name" value="Lectin_C"/>
    <property type="match status" value="1"/>
</dbReference>
<dbReference type="PANTHER" id="PTHR22803">
    <property type="entry name" value="MANNOSE, PHOSPHOLIPASE, LECTIN RECEPTOR RELATED"/>
    <property type="match status" value="1"/>
</dbReference>